<dbReference type="AlphaFoldDB" id="A0A8A3P7A8"/>
<feature type="compositionally biased region" description="Polar residues" evidence="1">
    <location>
        <begin position="279"/>
        <end position="304"/>
    </location>
</feature>
<proteinExistence type="predicted"/>
<evidence type="ECO:0000313" key="3">
    <source>
        <dbReference type="Proteomes" id="UP000672032"/>
    </source>
</evidence>
<reference evidence="2" key="1">
    <citation type="submission" date="2020-10" db="EMBL/GenBank/DDBJ databases">
        <title>Genome Sequence of Monilinia vaccinii-corymbosi Sheds Light on Mummy Berry Disease Infection of Blueberry and Mating Type.</title>
        <authorList>
            <person name="Yow A.G."/>
            <person name="Zhang Y."/>
            <person name="Bansal K."/>
            <person name="Eacker S.M."/>
            <person name="Sullivan S."/>
            <person name="Liachko I."/>
            <person name="Cubeta M.A."/>
            <person name="Rollins J.A."/>
            <person name="Ashrafi H."/>
        </authorList>
    </citation>
    <scope>NUCLEOTIDE SEQUENCE</scope>
    <source>
        <strain evidence="2">RL-1</strain>
    </source>
</reference>
<dbReference type="InterPro" id="IPR028018">
    <property type="entry name" value="DUF4646"/>
</dbReference>
<sequence>MDRDAQSPQVVTDHDAQSPQVVIDHDAQSPQVVTYYDAQSLQVQPDYDARRNGLPPQDLREKRAMTFNSDYDPPLTPARLNSSPRDSDASSIAPTLLSTPSFPVDKFAIPTRNDSLASGFPFHQRLYDFGVTHDEWHLFTGAIVQSASLTMQEDWAAWTAGISTGVLSTGLLVFGGPVAGYYTGRSVHRKKVLDKVKEGLMHEGKIRATLYEWNQKSFQPKGFKAWLELPSMKGEVNGEEADSLTTRYMDKKEKKAWEKTQSRFRILIIPTAPPMGARTGTSTISGDSHTTYSWPDTPSDQGTWISEAPNTEKRAHPHPYPQPQPHPHPHHQMAELE</sequence>
<feature type="region of interest" description="Disordered" evidence="1">
    <location>
        <begin position="1"/>
        <end position="29"/>
    </location>
</feature>
<organism evidence="2 3">
    <name type="scientific">Monilinia vaccinii-corymbosi</name>
    <dbReference type="NCBI Taxonomy" id="61207"/>
    <lineage>
        <taxon>Eukaryota</taxon>
        <taxon>Fungi</taxon>
        <taxon>Dikarya</taxon>
        <taxon>Ascomycota</taxon>
        <taxon>Pezizomycotina</taxon>
        <taxon>Leotiomycetes</taxon>
        <taxon>Helotiales</taxon>
        <taxon>Sclerotiniaceae</taxon>
        <taxon>Monilinia</taxon>
    </lineage>
</organism>
<dbReference type="Pfam" id="PF15496">
    <property type="entry name" value="DUF4646"/>
    <property type="match status" value="1"/>
</dbReference>
<dbReference type="OrthoDB" id="252020at2759"/>
<name>A0A8A3P7A8_9HELO</name>
<protein>
    <submittedName>
        <fullName evidence="2">Uncharacterized protein</fullName>
    </submittedName>
</protein>
<feature type="compositionally biased region" description="Polar residues" evidence="1">
    <location>
        <begin position="79"/>
        <end position="94"/>
    </location>
</feature>
<gene>
    <name evidence="2" type="ORF">DSL72_001098</name>
</gene>
<evidence type="ECO:0000313" key="2">
    <source>
        <dbReference type="EMBL" id="QSZ31531.1"/>
    </source>
</evidence>
<dbReference type="EMBL" id="CP063406">
    <property type="protein sequence ID" value="QSZ31531.1"/>
    <property type="molecule type" value="Genomic_DNA"/>
</dbReference>
<evidence type="ECO:0000256" key="1">
    <source>
        <dbReference type="SAM" id="MobiDB-lite"/>
    </source>
</evidence>
<accession>A0A8A3P7A8</accession>
<keyword evidence="3" id="KW-1185">Reference proteome</keyword>
<feature type="region of interest" description="Disordered" evidence="1">
    <location>
        <begin position="275"/>
        <end position="337"/>
    </location>
</feature>
<dbReference type="Proteomes" id="UP000672032">
    <property type="component" value="Chromosome 2"/>
</dbReference>
<feature type="compositionally biased region" description="Polar residues" evidence="1">
    <location>
        <begin position="1"/>
        <end position="10"/>
    </location>
</feature>
<feature type="region of interest" description="Disordered" evidence="1">
    <location>
        <begin position="66"/>
        <end position="94"/>
    </location>
</feature>